<dbReference type="GO" id="GO:0003735">
    <property type="term" value="F:structural constituent of ribosome"/>
    <property type="evidence" value="ECO:0007669"/>
    <property type="project" value="InterPro"/>
</dbReference>
<evidence type="ECO:0000256" key="7">
    <source>
        <dbReference type="SAM" id="MobiDB-lite"/>
    </source>
</evidence>
<feature type="region of interest" description="Disordered" evidence="7">
    <location>
        <begin position="1014"/>
        <end position="1040"/>
    </location>
</feature>
<dbReference type="GO" id="GO:0005802">
    <property type="term" value="C:trans-Golgi network"/>
    <property type="evidence" value="ECO:0007669"/>
    <property type="project" value="InterPro"/>
</dbReference>
<comment type="similarity">
    <text evidence="1">Belongs to the universal ribosomal protein uS3 family.</text>
</comment>
<keyword evidence="6" id="KW-0175">Coiled coil</keyword>
<proteinExistence type="inferred from homology"/>
<dbReference type="Pfam" id="PF00189">
    <property type="entry name" value="Ribosomal_S3_C"/>
    <property type="match status" value="1"/>
</dbReference>
<organism evidence="9 10">
    <name type="scientific">Auxenochlorella protothecoides</name>
    <name type="common">Green microalga</name>
    <name type="synonym">Chlorella protothecoides</name>
    <dbReference type="NCBI Taxonomy" id="3075"/>
    <lineage>
        <taxon>Eukaryota</taxon>
        <taxon>Viridiplantae</taxon>
        <taxon>Chlorophyta</taxon>
        <taxon>core chlorophytes</taxon>
        <taxon>Trebouxiophyceae</taxon>
        <taxon>Chlorellales</taxon>
        <taxon>Chlorellaceae</taxon>
        <taxon>Auxenochlorella</taxon>
    </lineage>
</organism>
<dbReference type="SMART" id="SM00667">
    <property type="entry name" value="LisH"/>
    <property type="match status" value="2"/>
</dbReference>
<dbReference type="EMBL" id="QOKY01000202">
    <property type="protein sequence ID" value="RMZ52643.1"/>
    <property type="molecule type" value="Genomic_DNA"/>
</dbReference>
<evidence type="ECO:0000256" key="5">
    <source>
        <dbReference type="PROSITE-ProRule" id="PRU00118"/>
    </source>
</evidence>
<dbReference type="SUPFAM" id="SSF48371">
    <property type="entry name" value="ARM repeat"/>
    <property type="match status" value="1"/>
</dbReference>
<dbReference type="InterPro" id="IPR015946">
    <property type="entry name" value="KH_dom-like_a/b"/>
</dbReference>
<dbReference type="SUPFAM" id="SSF54821">
    <property type="entry name" value="Ribosomal protein S3 C-terminal domain"/>
    <property type="match status" value="1"/>
</dbReference>
<dbReference type="InterPro" id="IPR016024">
    <property type="entry name" value="ARM-type_fold"/>
</dbReference>
<dbReference type="AlphaFoldDB" id="A0A3M7KQ25"/>
<dbReference type="Gene3D" id="3.30.300.20">
    <property type="match status" value="1"/>
</dbReference>
<evidence type="ECO:0000256" key="1">
    <source>
        <dbReference type="ARBA" id="ARBA00010761"/>
    </source>
</evidence>
<feature type="coiled-coil region" evidence="6">
    <location>
        <begin position="480"/>
        <end position="507"/>
    </location>
</feature>
<protein>
    <recommendedName>
        <fullName evidence="8">KH type-2 domain-containing protein</fullName>
    </recommendedName>
</protein>
<feature type="region of interest" description="Disordered" evidence="7">
    <location>
        <begin position="522"/>
        <end position="547"/>
    </location>
</feature>
<dbReference type="InterPro" id="IPR040362">
    <property type="entry name" value="RELCH"/>
</dbReference>
<comment type="caution">
    <text evidence="9">The sequence shown here is derived from an EMBL/GenBank/DDBJ whole genome shotgun (WGS) entry which is preliminary data.</text>
</comment>
<feature type="non-terminal residue" evidence="9">
    <location>
        <position position="1"/>
    </location>
</feature>
<dbReference type="PROSITE" id="PS50823">
    <property type="entry name" value="KH_TYPE_2"/>
    <property type="match status" value="1"/>
</dbReference>
<dbReference type="GO" id="GO:0006412">
    <property type="term" value="P:translation"/>
    <property type="evidence" value="ECO:0007669"/>
    <property type="project" value="InterPro"/>
</dbReference>
<dbReference type="Proteomes" id="UP000279271">
    <property type="component" value="Unassembled WGS sequence"/>
</dbReference>
<name>A0A3M7KQ25_AUXPR</name>
<dbReference type="FunFam" id="3.30.1140.32:FF:000004">
    <property type="entry name" value="40S ribosomal protein S3"/>
    <property type="match status" value="1"/>
</dbReference>
<sequence length="1242" mass="129419">FVADGVFYAELNELLVRELAEDGYSGVEVRVTPLRTEIIIRATRTQGVLGVKGRRIRELTSVVQKRFKFPEGAVELYAEKVANRGLCAVAQAESLRYKLLGGLAVRRACYGVLRFVMEAGAKGCEVIVSGKLRAQRAKSMKFKDGYQVSSGNPVREYIDAAVRHVLLRQGVLGIKVKIMREWDPTGKVGPRTPLPDVVTVLTPKEEEVAALPAPGTGGAVGGLQALGTTKLVIAEIGGAGHVATPRPGAYQMVDVVQKVKQVSQWLLQRNYLLTALELLMEAGEAGREAEVETLEHLFSDPTLFPPEQMAVFTGREALDLQATARAREERLAVVEYDLRLAREDLEAHSSGHHGANGGGPADGSRTPVGPAGGAPNKDTDPPLPGAPPQPRSPRLDPTQRRVLNDIVMRYLLDQGYRVTAGTLRAEAGSGVPPLQTAAPGTLAPEPPALAACHDAVAQLADARAELAATADALGTARVQLADVREAEAEAQRRLESAAEEGHRLQAALDFEASRVRDLEERLAQKGGNGAGDEEAGDGWGKGQRGSSPAALSAAAARSALDEVAASLPALLPHVLINRRQEAVPLLLALAREHPQLETRSAMAACLFNLIKKPSAEQREMLVGACVRLASAVSPTRVQLELLPALCSGADADALERRLLVAEAAAALAPLFPRAALAGAALGLADHLAHDAEAVVRLAALRALCALLRARVAPGAAGRLRDLALHLVLDPGAEVAAAAQDELVPALADWAAGGDTGSKNGGGVLLDLAAPALEALGAGLARAPFLAGTPEESVAAGSAVLRAPSGAVVWRAMALLQMLLGLLPAVQRLAAATIPPWAGRAQRDGEERDGAASGDGHASGPVLAAALEAWCASSGAGAAHEWPAVDCLVLTIVPAVVGAARLVAPVPETKGLRQRFAAVLKTVCLGLGEAASAAAVEPLVYTAGAVRFACAEALSVQNAVLETLAEGVGSGSAEGCVCMALLAGAVAPTLPGRQAQRRLIPLLVALMSTRPRAAQGEAARSVSQQDDEEWEEGNPDPSPPPAVLLAAMSAAAEVLAAFPEDAAVQTELAAELDRAAGRGGERTELALLHGVARLVASATLRQLEWVLQRVLLLLATIHQRASCGRTQEQLRAAARVAFAVLYQVDLSRLEPGSRVALHLAAALGALQREADLLDPGQRDVLAAVMADAGVEGTASPAAVPGLGPRLPVPTLAPDPEGVEALARTLFVPGKVFQDWRWDDILEA</sequence>
<feature type="domain" description="KH type-2" evidence="8">
    <location>
        <begin position="11"/>
        <end position="82"/>
    </location>
</feature>
<dbReference type="PROSITE" id="PS50896">
    <property type="entry name" value="LISH"/>
    <property type="match status" value="1"/>
</dbReference>
<feature type="compositionally biased region" description="Acidic residues" evidence="7">
    <location>
        <begin position="1024"/>
        <end position="1033"/>
    </location>
</feature>
<evidence type="ECO:0000313" key="9">
    <source>
        <dbReference type="EMBL" id="RMZ52643.1"/>
    </source>
</evidence>
<dbReference type="GO" id="GO:0003723">
    <property type="term" value="F:RNA binding"/>
    <property type="evidence" value="ECO:0007669"/>
    <property type="project" value="UniProtKB-UniRule"/>
</dbReference>
<evidence type="ECO:0000256" key="3">
    <source>
        <dbReference type="ARBA" id="ARBA00022980"/>
    </source>
</evidence>
<dbReference type="FunFam" id="3.30.300.20:FF:000006">
    <property type="entry name" value="40S ribosomal protein S3"/>
    <property type="match status" value="1"/>
</dbReference>
<evidence type="ECO:0000313" key="10">
    <source>
        <dbReference type="Proteomes" id="UP000279271"/>
    </source>
</evidence>
<keyword evidence="4" id="KW-0687">Ribonucleoprotein</keyword>
<evidence type="ECO:0000256" key="4">
    <source>
        <dbReference type="ARBA" id="ARBA00023274"/>
    </source>
</evidence>
<keyword evidence="3" id="KW-0689">Ribosomal protein</keyword>
<dbReference type="Gene3D" id="1.25.10.10">
    <property type="entry name" value="Leucine-rich Repeat Variant"/>
    <property type="match status" value="1"/>
</dbReference>
<dbReference type="GO" id="GO:0032367">
    <property type="term" value="P:intracellular cholesterol transport"/>
    <property type="evidence" value="ECO:0007669"/>
    <property type="project" value="InterPro"/>
</dbReference>
<evidence type="ECO:0000259" key="8">
    <source>
        <dbReference type="PROSITE" id="PS50823"/>
    </source>
</evidence>
<dbReference type="Pfam" id="PF07650">
    <property type="entry name" value="KH_2"/>
    <property type="match status" value="1"/>
</dbReference>
<reference evidence="10" key="1">
    <citation type="journal article" date="2018" name="Algal Res.">
        <title>Characterization of plant carbon substrate utilization by Auxenochlorella protothecoides.</title>
        <authorList>
            <person name="Vogler B.W."/>
            <person name="Starkenburg S.R."/>
            <person name="Sudasinghe N."/>
            <person name="Schambach J.Y."/>
            <person name="Rollin J.A."/>
            <person name="Pattathil S."/>
            <person name="Barry A.N."/>
        </authorList>
    </citation>
    <scope>NUCLEOTIDE SEQUENCE [LARGE SCALE GENOMIC DNA]</scope>
    <source>
        <strain evidence="10">UTEX 25</strain>
    </source>
</reference>
<accession>A0A3M7KQ25</accession>
<dbReference type="GO" id="GO:0055037">
    <property type="term" value="C:recycling endosome"/>
    <property type="evidence" value="ECO:0007669"/>
    <property type="project" value="TreeGrafter"/>
</dbReference>
<dbReference type="PANTHER" id="PTHR32059:SF0">
    <property type="entry name" value="RAB11-BINDING PROTEIN RELCH"/>
    <property type="match status" value="1"/>
</dbReference>
<dbReference type="InterPro" id="IPR011989">
    <property type="entry name" value="ARM-like"/>
</dbReference>
<dbReference type="InterPro" id="IPR004044">
    <property type="entry name" value="KH_dom_type_2"/>
</dbReference>
<dbReference type="Gene3D" id="3.30.1140.32">
    <property type="entry name" value="Ribosomal protein S3, C-terminal domain"/>
    <property type="match status" value="1"/>
</dbReference>
<dbReference type="InterPro" id="IPR005703">
    <property type="entry name" value="Ribosomal_uS3_euk/arc"/>
</dbReference>
<dbReference type="SUPFAM" id="SSF54814">
    <property type="entry name" value="Prokaryotic type KH domain (KH-domain type II)"/>
    <property type="match status" value="1"/>
</dbReference>
<feature type="region of interest" description="Disordered" evidence="7">
    <location>
        <begin position="348"/>
        <end position="400"/>
    </location>
</feature>
<dbReference type="CDD" id="cd02413">
    <property type="entry name" value="KH-II_40S_S3"/>
    <property type="match status" value="1"/>
</dbReference>
<evidence type="ECO:0000256" key="2">
    <source>
        <dbReference type="ARBA" id="ARBA00022884"/>
    </source>
</evidence>
<dbReference type="GO" id="GO:0015935">
    <property type="term" value="C:small ribosomal subunit"/>
    <property type="evidence" value="ECO:0007669"/>
    <property type="project" value="InterPro"/>
</dbReference>
<dbReference type="InterPro" id="IPR009019">
    <property type="entry name" value="KH_sf_prok-type"/>
</dbReference>
<keyword evidence="2 5" id="KW-0694">RNA-binding</keyword>
<dbReference type="InterPro" id="IPR006594">
    <property type="entry name" value="LisH"/>
</dbReference>
<dbReference type="InterPro" id="IPR036419">
    <property type="entry name" value="Ribosomal_S3_C_sf"/>
</dbReference>
<feature type="compositionally biased region" description="Pro residues" evidence="7">
    <location>
        <begin position="381"/>
        <end position="391"/>
    </location>
</feature>
<dbReference type="PANTHER" id="PTHR32059">
    <property type="entry name" value="RAB11-BINDING PROTEIN RELCH"/>
    <property type="match status" value="1"/>
</dbReference>
<dbReference type="NCBIfam" id="TIGR01008">
    <property type="entry name" value="uS3_euk_arch"/>
    <property type="match status" value="1"/>
</dbReference>
<evidence type="ECO:0000256" key="6">
    <source>
        <dbReference type="SAM" id="Coils"/>
    </source>
</evidence>
<gene>
    <name evidence="9" type="ORF">APUTEX25_000762</name>
</gene>
<dbReference type="InterPro" id="IPR001351">
    <property type="entry name" value="Ribosomal_uS3_C"/>
</dbReference>